<dbReference type="SMART" id="SM00228">
    <property type="entry name" value="PDZ"/>
    <property type="match status" value="1"/>
</dbReference>
<evidence type="ECO:0000259" key="3">
    <source>
        <dbReference type="PROSITE" id="PS50106"/>
    </source>
</evidence>
<keyword evidence="2" id="KW-1133">Transmembrane helix</keyword>
<evidence type="ECO:0000256" key="2">
    <source>
        <dbReference type="SAM" id="Phobius"/>
    </source>
</evidence>
<dbReference type="InterPro" id="IPR039381">
    <property type="entry name" value="La_PDZ"/>
</dbReference>
<feature type="transmembrane region" description="Helical" evidence="2">
    <location>
        <begin position="12"/>
        <end position="36"/>
    </location>
</feature>
<dbReference type="Pfam" id="PF05362">
    <property type="entry name" value="Lon_C"/>
    <property type="match status" value="1"/>
</dbReference>
<keyword evidence="1" id="KW-0378">Hydrolase</keyword>
<reference evidence="6" key="1">
    <citation type="journal article" date="2013" name="Genome">
        <title>Draft Genome Sequence of Geobacillus kaustophilus GBlys, a Lysogenic Strain with Bacteriophage phiOH2.</title>
        <authorList>
            <person name="Doi K."/>
            <person name="Mori K."/>
            <person name="Martono H."/>
            <person name="Nagayoshi Y."/>
            <person name="Fujino Y."/>
            <person name="Tashiro K."/>
            <person name="Kuhara S."/>
            <person name="Ohshima T."/>
        </authorList>
    </citation>
    <scope>NUCLEOTIDE SEQUENCE [LARGE SCALE GENOMIC DNA]</scope>
    <source>
        <strain evidence="6">GBlys</strain>
    </source>
</reference>
<feature type="domain" description="PDZ" evidence="3">
    <location>
        <begin position="107"/>
        <end position="177"/>
    </location>
</feature>
<feature type="active site" evidence="1">
    <location>
        <position position="241"/>
    </location>
</feature>
<dbReference type="Gene3D" id="3.30.230.10">
    <property type="match status" value="1"/>
</dbReference>
<dbReference type="MEROPS" id="S16.012"/>
<dbReference type="InterPro" id="IPR014721">
    <property type="entry name" value="Ribsml_uS5_D2-typ_fold_subgr"/>
</dbReference>
<dbReference type="PROSITE" id="PS50106">
    <property type="entry name" value="PDZ"/>
    <property type="match status" value="1"/>
</dbReference>
<dbReference type="SUPFAM" id="SSF54211">
    <property type="entry name" value="Ribosomal protein S5 domain 2-like"/>
    <property type="match status" value="1"/>
</dbReference>
<organism evidence="5 6">
    <name type="scientific">Geobacillus kaustophilus GBlys</name>
    <dbReference type="NCBI Taxonomy" id="1337888"/>
    <lineage>
        <taxon>Bacteria</taxon>
        <taxon>Bacillati</taxon>
        <taxon>Bacillota</taxon>
        <taxon>Bacilli</taxon>
        <taxon>Bacillales</taxon>
        <taxon>Anoxybacillaceae</taxon>
        <taxon>Geobacillus</taxon>
        <taxon>Geobacillus thermoleovorans group</taxon>
    </lineage>
</organism>
<comment type="catalytic activity">
    <reaction evidence="1">
        <text>Hydrolysis of proteins in presence of ATP.</text>
        <dbReference type="EC" id="3.4.21.53"/>
    </reaction>
</comment>
<comment type="caution">
    <text evidence="5">The sequence shown here is derived from an EMBL/GenBank/DDBJ whole genome shotgun (WGS) entry which is preliminary data.</text>
</comment>
<dbReference type="GO" id="GO:0004252">
    <property type="term" value="F:serine-type endopeptidase activity"/>
    <property type="evidence" value="ECO:0007669"/>
    <property type="project" value="UniProtKB-UniRule"/>
</dbReference>
<keyword evidence="1" id="KW-0720">Serine protease</keyword>
<dbReference type="NCBIfam" id="NF041438">
    <property type="entry name" value="SepM_fam_S16"/>
    <property type="match status" value="1"/>
</dbReference>
<sequence>MEGAITRMKKRTYIALFFFGAALTFLLIFMKLPYYVTMPGSAQSLKPLVHVENGDRDKGTFMLTTVRMGRANVIAYLFAHIRPFYELHPVEEIKQEGESDKEYTMRQLELMEQSKEAAIVVAYRHAGKPVSYEPHGVYVMSVLPDMPAAGRLETGDRIVAVDGKPLGTSEQMVNYIRGKQAGDRVRVAFIRGRKRQETELELKPFRQHPNQVGLGVTLMTDYDVRTDPPVDVESEQIGGPSAGLMFSLEIYNQLVDEDITKGHKIAGTGTIDLDGNVGPIGGVSQKVVAADREGAEVFFAPNEHGAPTSNYREAVRTAKKIGTHMKIVPVDTFDEAVRYLRSMPET</sequence>
<accession>U2X6N6</accession>
<dbReference type="Pfam" id="PF13180">
    <property type="entry name" value="PDZ_2"/>
    <property type="match status" value="1"/>
</dbReference>
<dbReference type="InterPro" id="IPR008269">
    <property type="entry name" value="Lon_proteolytic"/>
</dbReference>
<dbReference type="PANTHER" id="PTHR10046">
    <property type="entry name" value="ATP DEPENDENT LON PROTEASE FAMILY MEMBER"/>
    <property type="match status" value="1"/>
</dbReference>
<protein>
    <recommendedName>
        <fullName evidence="1">endopeptidase La</fullName>
        <ecNumber evidence="1">3.4.21.53</ecNumber>
    </recommendedName>
</protein>
<dbReference type="Proteomes" id="UP000016424">
    <property type="component" value="Unassembled WGS sequence"/>
</dbReference>
<proteinExistence type="inferred from homology"/>
<keyword evidence="2" id="KW-0812">Transmembrane</keyword>
<dbReference type="InterPro" id="IPR001478">
    <property type="entry name" value="PDZ"/>
</dbReference>
<dbReference type="InterPro" id="IPR036034">
    <property type="entry name" value="PDZ_sf"/>
</dbReference>
<feature type="active site" evidence="1">
    <location>
        <position position="286"/>
    </location>
</feature>
<feature type="domain" description="Lon proteolytic" evidence="4">
    <location>
        <begin position="234"/>
        <end position="343"/>
    </location>
</feature>
<dbReference type="GO" id="GO:0030163">
    <property type="term" value="P:protein catabolic process"/>
    <property type="evidence" value="ECO:0007669"/>
    <property type="project" value="InterPro"/>
</dbReference>
<dbReference type="PROSITE" id="PS51786">
    <property type="entry name" value="LON_PROTEOLYTIC"/>
    <property type="match status" value="1"/>
</dbReference>
<dbReference type="InterPro" id="IPR020568">
    <property type="entry name" value="Ribosomal_Su5_D2-typ_SF"/>
</dbReference>
<dbReference type="GO" id="GO:0006508">
    <property type="term" value="P:proteolysis"/>
    <property type="evidence" value="ECO:0007669"/>
    <property type="project" value="UniProtKB-KW"/>
</dbReference>
<gene>
    <name evidence="5" type="ORF">GBL_2822</name>
</gene>
<dbReference type="Gene3D" id="2.30.42.10">
    <property type="match status" value="1"/>
</dbReference>
<keyword evidence="2" id="KW-0472">Membrane</keyword>
<dbReference type="GO" id="GO:0005524">
    <property type="term" value="F:ATP binding"/>
    <property type="evidence" value="ECO:0007669"/>
    <property type="project" value="InterPro"/>
</dbReference>
<comment type="similarity">
    <text evidence="1">Belongs to the peptidase S16 family.</text>
</comment>
<dbReference type="CDD" id="cd23080">
    <property type="entry name" value="cpPDZ_BsYlbL-like"/>
    <property type="match status" value="1"/>
</dbReference>
<name>U2X6N6_GEOKU</name>
<evidence type="ECO:0000313" key="5">
    <source>
        <dbReference type="EMBL" id="GAD14605.1"/>
    </source>
</evidence>
<dbReference type="EC" id="3.4.21.53" evidence="1"/>
<dbReference type="InterPro" id="IPR027065">
    <property type="entry name" value="Lon_Prtase"/>
</dbReference>
<dbReference type="AlphaFoldDB" id="U2X6N6"/>
<evidence type="ECO:0000313" key="6">
    <source>
        <dbReference type="Proteomes" id="UP000016424"/>
    </source>
</evidence>
<evidence type="ECO:0000256" key="1">
    <source>
        <dbReference type="PROSITE-ProRule" id="PRU01122"/>
    </source>
</evidence>
<dbReference type="EMBL" id="BASG01000033">
    <property type="protein sequence ID" value="GAD14605.1"/>
    <property type="molecule type" value="Genomic_DNA"/>
</dbReference>
<dbReference type="GO" id="GO:0004176">
    <property type="term" value="F:ATP-dependent peptidase activity"/>
    <property type="evidence" value="ECO:0007669"/>
    <property type="project" value="UniProtKB-UniRule"/>
</dbReference>
<dbReference type="SUPFAM" id="SSF50156">
    <property type="entry name" value="PDZ domain-like"/>
    <property type="match status" value="1"/>
</dbReference>
<evidence type="ECO:0000259" key="4">
    <source>
        <dbReference type="PROSITE" id="PS51786"/>
    </source>
</evidence>
<keyword evidence="1" id="KW-0645">Protease</keyword>